<evidence type="ECO:0000313" key="3">
    <source>
        <dbReference type="EnsemblMetazoa" id="SCAU006278-PA"/>
    </source>
</evidence>
<dbReference type="PANTHER" id="PTHR11011">
    <property type="entry name" value="MALE STERILITY PROTEIN 2-RELATED"/>
    <property type="match status" value="1"/>
</dbReference>
<dbReference type="EnsemblMetazoa" id="SCAU006278-RA">
    <property type="protein sequence ID" value="SCAU006278-PA"/>
    <property type="gene ID" value="SCAU006278"/>
</dbReference>
<dbReference type="GO" id="GO:0080019">
    <property type="term" value="F:alcohol-forming very long-chain fatty acyl-CoA reductase activity"/>
    <property type="evidence" value="ECO:0007669"/>
    <property type="project" value="InterPro"/>
</dbReference>
<accession>A0A1I8PAC6</accession>
<keyword evidence="4" id="KW-1185">Reference proteome</keyword>
<proteinExistence type="predicted"/>
<dbReference type="KEGG" id="scac:106091571"/>
<sequence>MVGAGKGVIRSMLIDKRHKSEVIPVDYAINGLVVIPYEYCTRPKPQEVPVYNITCADRRKVAWGDVIELSKKIGYQYPMETGLWYPDGCITTNRWLHQINVILFHWLPAYFIDFILLLLGQKRFMVRVQRRVQVGLNVLQFFTMRAWVFKSPNYEALWKNLCEKDKLIFNMNMDTVENIELYILSCIQGGRLYLMKESPDSLPKARRQLKM</sequence>
<dbReference type="CDD" id="cd09071">
    <property type="entry name" value="FAR_C"/>
    <property type="match status" value="1"/>
</dbReference>
<dbReference type="PANTHER" id="PTHR11011:SF12">
    <property type="entry name" value="FATTY ACYL-COA REDUCTASE"/>
    <property type="match status" value="1"/>
</dbReference>
<evidence type="ECO:0000313" key="4">
    <source>
        <dbReference type="Proteomes" id="UP000095300"/>
    </source>
</evidence>
<dbReference type="OrthoDB" id="429813at2759"/>
<organism evidence="3 4">
    <name type="scientific">Stomoxys calcitrans</name>
    <name type="common">Stable fly</name>
    <name type="synonym">Conops calcitrans</name>
    <dbReference type="NCBI Taxonomy" id="35570"/>
    <lineage>
        <taxon>Eukaryota</taxon>
        <taxon>Metazoa</taxon>
        <taxon>Ecdysozoa</taxon>
        <taxon>Arthropoda</taxon>
        <taxon>Hexapoda</taxon>
        <taxon>Insecta</taxon>
        <taxon>Pterygota</taxon>
        <taxon>Neoptera</taxon>
        <taxon>Endopterygota</taxon>
        <taxon>Diptera</taxon>
        <taxon>Brachycera</taxon>
        <taxon>Muscomorpha</taxon>
        <taxon>Muscoidea</taxon>
        <taxon>Muscidae</taxon>
        <taxon>Stomoxys</taxon>
    </lineage>
</organism>
<protein>
    <recommendedName>
        <fullName evidence="2">Fatty acyl-CoA reductase C-terminal domain-containing protein</fullName>
    </recommendedName>
</protein>
<dbReference type="STRING" id="35570.A0A1I8PAC6"/>
<keyword evidence="1" id="KW-0472">Membrane</keyword>
<name>A0A1I8PAC6_STOCA</name>
<dbReference type="GO" id="GO:0005777">
    <property type="term" value="C:peroxisome"/>
    <property type="evidence" value="ECO:0007669"/>
    <property type="project" value="TreeGrafter"/>
</dbReference>
<gene>
    <name evidence="3" type="primary">106091571</name>
</gene>
<dbReference type="AlphaFoldDB" id="A0A1I8PAC6"/>
<dbReference type="Proteomes" id="UP000095300">
    <property type="component" value="Unassembled WGS sequence"/>
</dbReference>
<reference evidence="3" key="1">
    <citation type="submission" date="2020-05" db="UniProtKB">
        <authorList>
            <consortium name="EnsemblMetazoa"/>
        </authorList>
    </citation>
    <scope>IDENTIFICATION</scope>
    <source>
        <strain evidence="3">USDA</strain>
    </source>
</reference>
<dbReference type="InterPro" id="IPR026055">
    <property type="entry name" value="FAR"/>
</dbReference>
<feature type="transmembrane region" description="Helical" evidence="1">
    <location>
        <begin position="102"/>
        <end position="120"/>
    </location>
</feature>
<evidence type="ECO:0000256" key="1">
    <source>
        <dbReference type="SAM" id="Phobius"/>
    </source>
</evidence>
<dbReference type="VEuPathDB" id="VectorBase:SCAU006278"/>
<evidence type="ECO:0000259" key="2">
    <source>
        <dbReference type="Pfam" id="PF03015"/>
    </source>
</evidence>
<dbReference type="InterPro" id="IPR033640">
    <property type="entry name" value="FAR_C"/>
</dbReference>
<feature type="domain" description="Fatty acyl-CoA reductase C-terminal" evidence="2">
    <location>
        <begin position="104"/>
        <end position="197"/>
    </location>
</feature>
<dbReference type="Pfam" id="PF03015">
    <property type="entry name" value="Sterile"/>
    <property type="match status" value="1"/>
</dbReference>
<keyword evidence="1" id="KW-1133">Transmembrane helix</keyword>
<keyword evidence="1" id="KW-0812">Transmembrane</keyword>
<dbReference type="GO" id="GO:0035336">
    <property type="term" value="P:long-chain fatty-acyl-CoA metabolic process"/>
    <property type="evidence" value="ECO:0007669"/>
    <property type="project" value="TreeGrafter"/>
</dbReference>